<comment type="caution">
    <text evidence="1">The sequence shown here is derived from an EMBL/GenBank/DDBJ whole genome shotgun (WGS) entry which is preliminary data.</text>
</comment>
<accession>A0AAV4SKW9</accession>
<evidence type="ECO:0000313" key="2">
    <source>
        <dbReference type="Proteomes" id="UP001054837"/>
    </source>
</evidence>
<reference evidence="1 2" key="1">
    <citation type="submission" date="2021-06" db="EMBL/GenBank/DDBJ databases">
        <title>Caerostris darwini draft genome.</title>
        <authorList>
            <person name="Kono N."/>
            <person name="Arakawa K."/>
        </authorList>
    </citation>
    <scope>NUCLEOTIDE SEQUENCE [LARGE SCALE GENOMIC DNA]</scope>
</reference>
<protein>
    <submittedName>
        <fullName evidence="1">Uncharacterized protein</fullName>
    </submittedName>
</protein>
<dbReference type="EMBL" id="BPLQ01008085">
    <property type="protein sequence ID" value="GIY34669.1"/>
    <property type="molecule type" value="Genomic_DNA"/>
</dbReference>
<gene>
    <name evidence="1" type="ORF">CDAR_517391</name>
</gene>
<keyword evidence="2" id="KW-1185">Reference proteome</keyword>
<sequence length="95" mass="10826">MSDFIFMPKTNKKDKINIHKRRNAYSITCSDAEPQYFPSPQAREKDKNRGGNFNLSTRLGRVIVGGRVLFPGWRFMISGDNGCIPGQPGLRDRPR</sequence>
<dbReference type="Proteomes" id="UP001054837">
    <property type="component" value="Unassembled WGS sequence"/>
</dbReference>
<organism evidence="1 2">
    <name type="scientific">Caerostris darwini</name>
    <dbReference type="NCBI Taxonomy" id="1538125"/>
    <lineage>
        <taxon>Eukaryota</taxon>
        <taxon>Metazoa</taxon>
        <taxon>Ecdysozoa</taxon>
        <taxon>Arthropoda</taxon>
        <taxon>Chelicerata</taxon>
        <taxon>Arachnida</taxon>
        <taxon>Araneae</taxon>
        <taxon>Araneomorphae</taxon>
        <taxon>Entelegynae</taxon>
        <taxon>Araneoidea</taxon>
        <taxon>Araneidae</taxon>
        <taxon>Caerostris</taxon>
    </lineage>
</organism>
<evidence type="ECO:0000313" key="1">
    <source>
        <dbReference type="EMBL" id="GIY34669.1"/>
    </source>
</evidence>
<proteinExistence type="predicted"/>
<name>A0AAV4SKW9_9ARAC</name>
<dbReference type="AlphaFoldDB" id="A0AAV4SKW9"/>